<reference evidence="2 3" key="1">
    <citation type="submission" date="2018-11" db="EMBL/GenBank/DDBJ databases">
        <title>Genome assembly of Steccherinum ochraceum LE-BIN_3174, the white-rot fungus of the Steccherinaceae family (The Residual Polyporoid clade, Polyporales, Basidiomycota).</title>
        <authorList>
            <person name="Fedorova T.V."/>
            <person name="Glazunova O.A."/>
            <person name="Landesman E.O."/>
            <person name="Moiseenko K.V."/>
            <person name="Psurtseva N.V."/>
            <person name="Savinova O.S."/>
            <person name="Shakhova N.V."/>
            <person name="Tyazhelova T.V."/>
            <person name="Vasina D.V."/>
        </authorList>
    </citation>
    <scope>NUCLEOTIDE SEQUENCE [LARGE SCALE GENOMIC DNA]</scope>
    <source>
        <strain evidence="2 3">LE-BIN_3174</strain>
    </source>
</reference>
<dbReference type="STRING" id="92696.A0A4R0RV40"/>
<organism evidence="2 3">
    <name type="scientific">Steccherinum ochraceum</name>
    <dbReference type="NCBI Taxonomy" id="92696"/>
    <lineage>
        <taxon>Eukaryota</taxon>
        <taxon>Fungi</taxon>
        <taxon>Dikarya</taxon>
        <taxon>Basidiomycota</taxon>
        <taxon>Agaricomycotina</taxon>
        <taxon>Agaricomycetes</taxon>
        <taxon>Polyporales</taxon>
        <taxon>Steccherinaceae</taxon>
        <taxon>Steccherinum</taxon>
    </lineage>
</organism>
<dbReference type="AlphaFoldDB" id="A0A4R0RV40"/>
<comment type="caution">
    <text evidence="2">The sequence shown here is derived from an EMBL/GenBank/DDBJ whole genome shotgun (WGS) entry which is preliminary data.</text>
</comment>
<name>A0A4R0RV40_9APHY</name>
<dbReference type="Proteomes" id="UP000292702">
    <property type="component" value="Unassembled WGS sequence"/>
</dbReference>
<evidence type="ECO:0000256" key="1">
    <source>
        <dbReference type="SAM" id="MobiDB-lite"/>
    </source>
</evidence>
<accession>A0A4R0RV40</accession>
<feature type="compositionally biased region" description="Basic and acidic residues" evidence="1">
    <location>
        <begin position="106"/>
        <end position="115"/>
    </location>
</feature>
<protein>
    <submittedName>
        <fullName evidence="2">Uncharacterized protein</fullName>
    </submittedName>
</protein>
<dbReference type="EMBL" id="RWJN01000130">
    <property type="protein sequence ID" value="TCD66574.1"/>
    <property type="molecule type" value="Genomic_DNA"/>
</dbReference>
<gene>
    <name evidence="2" type="ORF">EIP91_001242</name>
</gene>
<feature type="region of interest" description="Disordered" evidence="1">
    <location>
        <begin position="83"/>
        <end position="133"/>
    </location>
</feature>
<evidence type="ECO:0000313" key="2">
    <source>
        <dbReference type="EMBL" id="TCD66574.1"/>
    </source>
</evidence>
<evidence type="ECO:0000313" key="3">
    <source>
        <dbReference type="Proteomes" id="UP000292702"/>
    </source>
</evidence>
<proteinExistence type="predicted"/>
<keyword evidence="3" id="KW-1185">Reference proteome</keyword>
<sequence length="304" mass="32434">MAMTTSATRASFVIYTDDSISSSSTEDIKTTLAASASRIVVATASDKENVDPLTGQHPSIEDQLAKKRKTNVLVAKLVVTSKAKAPQPDQKKRKVLTANTTSNTRSRGEKKERKALGSKKSRNTSASRVRGVKELPKVEEEEDVVEVAAPQVVEVSKPISQACADSRCYELTVLPLADVSEAYSPSSSIEEELIAAGEKLKAASISKQIPADLPEARAPSPAASIPDATTTFSAVAASSVENGADAAVNSAEILDFSTPERKRIYSAFTFSSPSPAGERYYAVTRATSNVDRFSDLAFTLERTL</sequence>
<dbReference type="OrthoDB" id="3265369at2759"/>